<dbReference type="PANTHER" id="PTHR11008">
    <property type="entry name" value="PROTEIN TAKEOUT-LIKE PROTEIN"/>
    <property type="match status" value="1"/>
</dbReference>
<dbReference type="PANTHER" id="PTHR11008:SF41">
    <property type="entry name" value="RE70318P"/>
    <property type="match status" value="1"/>
</dbReference>
<proteinExistence type="inferred from homology"/>
<evidence type="ECO:0000313" key="6">
    <source>
        <dbReference type="Proteomes" id="UP000291343"/>
    </source>
</evidence>
<reference evidence="5 6" key="1">
    <citation type="journal article" date="2017" name="Gigascience">
        <title>Genome sequence of the small brown planthopper, Laodelphax striatellus.</title>
        <authorList>
            <person name="Zhu J."/>
            <person name="Jiang F."/>
            <person name="Wang X."/>
            <person name="Yang P."/>
            <person name="Bao Y."/>
            <person name="Zhao W."/>
            <person name="Wang W."/>
            <person name="Lu H."/>
            <person name="Wang Q."/>
            <person name="Cui N."/>
            <person name="Li J."/>
            <person name="Chen X."/>
            <person name="Luo L."/>
            <person name="Yu J."/>
            <person name="Kang L."/>
            <person name="Cui F."/>
        </authorList>
    </citation>
    <scope>NUCLEOTIDE SEQUENCE [LARGE SCALE GENOMIC DNA]</scope>
    <source>
        <strain evidence="5">Lst14</strain>
    </source>
</reference>
<dbReference type="Gene3D" id="3.15.10.30">
    <property type="entry name" value="Haemolymph juvenile hormone binding protein"/>
    <property type="match status" value="1"/>
</dbReference>
<organism evidence="5 6">
    <name type="scientific">Laodelphax striatellus</name>
    <name type="common">Small brown planthopper</name>
    <name type="synonym">Delphax striatella</name>
    <dbReference type="NCBI Taxonomy" id="195883"/>
    <lineage>
        <taxon>Eukaryota</taxon>
        <taxon>Metazoa</taxon>
        <taxon>Ecdysozoa</taxon>
        <taxon>Arthropoda</taxon>
        <taxon>Hexapoda</taxon>
        <taxon>Insecta</taxon>
        <taxon>Pterygota</taxon>
        <taxon>Neoptera</taxon>
        <taxon>Paraneoptera</taxon>
        <taxon>Hemiptera</taxon>
        <taxon>Auchenorrhyncha</taxon>
        <taxon>Fulgoroidea</taxon>
        <taxon>Delphacidae</taxon>
        <taxon>Criomorphinae</taxon>
        <taxon>Laodelphax</taxon>
    </lineage>
</organism>
<sequence>MLATDGIARLLAFACFLGLMGTVTPATKLGTNCLAKSPDLNECVKNIAQGIFNNMHLGFKEVGVPVMDPLQVVKMDIINGQGSVVLNLELFNTSHTGLSKVTVDKVVADPEKYSLDMYITVPNYNIEGLYKAKGKIIVLPIQGEGNSYFRFFGIKGVWKIKGEPKVKNGKTHMKITKFDVEIVPKDLKMRLDNLFNGNKELGEQMNNFLNQNWEEVYTQLKPIIEDSFSQIMQSFGNRALDKIPYNQIFHDIS</sequence>
<comment type="similarity">
    <text evidence="3">Belongs to the TO family.</text>
</comment>
<keyword evidence="6" id="KW-1185">Reference proteome</keyword>
<dbReference type="InterPro" id="IPR038606">
    <property type="entry name" value="To_sf"/>
</dbReference>
<keyword evidence="1 4" id="KW-0732">Signal</keyword>
<name>A0A482WSQ3_LAOST</name>
<dbReference type="FunFam" id="3.15.10.30:FF:000001">
    <property type="entry name" value="Takeout-like protein 1"/>
    <property type="match status" value="1"/>
</dbReference>
<dbReference type="OrthoDB" id="8190514at2759"/>
<dbReference type="FunCoup" id="A0A482WSQ3">
    <property type="interactions" value="14"/>
</dbReference>
<dbReference type="InParanoid" id="A0A482WSQ3"/>
<keyword evidence="2" id="KW-0090">Biological rhythms</keyword>
<gene>
    <name evidence="5" type="ORF">LSTR_LSTR012324</name>
</gene>
<dbReference type="GO" id="GO:0005615">
    <property type="term" value="C:extracellular space"/>
    <property type="evidence" value="ECO:0007669"/>
    <property type="project" value="TreeGrafter"/>
</dbReference>
<evidence type="ECO:0000256" key="1">
    <source>
        <dbReference type="ARBA" id="ARBA00022729"/>
    </source>
</evidence>
<dbReference type="InterPro" id="IPR010562">
    <property type="entry name" value="Haemolymph_juvenile_hormone-bd"/>
</dbReference>
<evidence type="ECO:0000256" key="3">
    <source>
        <dbReference type="ARBA" id="ARBA00060902"/>
    </source>
</evidence>
<dbReference type="EMBL" id="QKKF02026118">
    <property type="protein sequence ID" value="RZF36645.1"/>
    <property type="molecule type" value="Genomic_DNA"/>
</dbReference>
<dbReference type="SMR" id="A0A482WSQ3"/>
<dbReference type="Pfam" id="PF06585">
    <property type="entry name" value="JHBP"/>
    <property type="match status" value="1"/>
</dbReference>
<comment type="caution">
    <text evidence="5">The sequence shown here is derived from an EMBL/GenBank/DDBJ whole genome shotgun (WGS) entry which is preliminary data.</text>
</comment>
<dbReference type="Proteomes" id="UP000291343">
    <property type="component" value="Unassembled WGS sequence"/>
</dbReference>
<evidence type="ECO:0000313" key="5">
    <source>
        <dbReference type="EMBL" id="RZF36645.1"/>
    </source>
</evidence>
<evidence type="ECO:0000256" key="2">
    <source>
        <dbReference type="ARBA" id="ARBA00023108"/>
    </source>
</evidence>
<protein>
    <submittedName>
        <fullName evidence="5">Uncharacterized protein</fullName>
    </submittedName>
</protein>
<dbReference type="AlphaFoldDB" id="A0A482WSQ3"/>
<dbReference type="GO" id="GO:0007623">
    <property type="term" value="P:circadian rhythm"/>
    <property type="evidence" value="ECO:0007669"/>
    <property type="project" value="UniProtKB-ARBA"/>
</dbReference>
<dbReference type="SMART" id="SM00700">
    <property type="entry name" value="JHBP"/>
    <property type="match status" value="1"/>
</dbReference>
<feature type="chain" id="PRO_5019712537" evidence="4">
    <location>
        <begin position="26"/>
        <end position="253"/>
    </location>
</feature>
<evidence type="ECO:0000256" key="4">
    <source>
        <dbReference type="SAM" id="SignalP"/>
    </source>
</evidence>
<feature type="signal peptide" evidence="4">
    <location>
        <begin position="1"/>
        <end position="25"/>
    </location>
</feature>
<accession>A0A482WSQ3</accession>